<evidence type="ECO:0000313" key="6">
    <source>
        <dbReference type="Proteomes" id="UP000465240"/>
    </source>
</evidence>
<evidence type="ECO:0000256" key="1">
    <source>
        <dbReference type="ARBA" id="ARBA00004496"/>
    </source>
</evidence>
<sequence length="290" mass="31538">MHSVRPWPALRDTVLTTTVDGLWALQVLTGIETIAPELGLRPHLPSVEPKQLALQHPVTAELRDVGAVEECGAVDPTVVEWLTVLSRRDVALVLHIRTPRDDEPARVLLARFAQWWVVLERSADLIRISGAGTATAEGTADTVLNQQIERLCGRNEPAPLRPVTLDAGAMRSAAAGQEALQTFLAGQRVDADQLRLLTLAADPDRSAQASVVAAQSGVETGRFQRTHVEAGAVTIIDTLEGRLVAEEVDHGGTTWMIIAPGTRSNIAAAINRMMRRLPAHQDWHSYRKVV</sequence>
<dbReference type="Pfam" id="PF14011">
    <property type="entry name" value="ESX-1_EspG"/>
    <property type="match status" value="1"/>
</dbReference>
<proteinExistence type="inferred from homology"/>
<dbReference type="InterPro" id="IPR025734">
    <property type="entry name" value="EspG"/>
</dbReference>
<comment type="similarity">
    <text evidence="2">Belongs to the EspG family.</text>
</comment>
<organism evidence="5 6">
    <name type="scientific">Mycobacterium paragordonae</name>
    <dbReference type="NCBI Taxonomy" id="1389713"/>
    <lineage>
        <taxon>Bacteria</taxon>
        <taxon>Bacillati</taxon>
        <taxon>Actinomycetota</taxon>
        <taxon>Actinomycetes</taxon>
        <taxon>Mycobacteriales</taxon>
        <taxon>Mycobacteriaceae</taxon>
        <taxon>Mycobacterium</taxon>
    </lineage>
</organism>
<dbReference type="Proteomes" id="UP000465240">
    <property type="component" value="Unassembled WGS sequence"/>
</dbReference>
<evidence type="ECO:0000256" key="3">
    <source>
        <dbReference type="ARBA" id="ARBA00022490"/>
    </source>
</evidence>
<gene>
    <name evidence="5" type="primary">espG2_1</name>
    <name evidence="5" type="ORF">MPRG_55450</name>
</gene>
<evidence type="ECO:0000256" key="2">
    <source>
        <dbReference type="ARBA" id="ARBA00006411"/>
    </source>
</evidence>
<reference evidence="5 6" key="1">
    <citation type="journal article" date="2019" name="Emerg. Microbes Infect.">
        <title>Comprehensive subspecies identification of 175 nontuberculous mycobacteria species based on 7547 genomic profiles.</title>
        <authorList>
            <person name="Matsumoto Y."/>
            <person name="Kinjo T."/>
            <person name="Motooka D."/>
            <person name="Nabeya D."/>
            <person name="Jung N."/>
            <person name="Uechi K."/>
            <person name="Horii T."/>
            <person name="Iida T."/>
            <person name="Fujita J."/>
            <person name="Nakamura S."/>
        </authorList>
    </citation>
    <scope>NUCLEOTIDE SEQUENCE [LARGE SCALE GENOMIC DNA]</scope>
    <source>
        <strain evidence="5 6">JCM 18565</strain>
    </source>
</reference>
<keyword evidence="4" id="KW-0143">Chaperone</keyword>
<evidence type="ECO:0000313" key="5">
    <source>
        <dbReference type="EMBL" id="GFG82269.1"/>
    </source>
</evidence>
<comment type="subcellular location">
    <subcellularLocation>
        <location evidence="1">Cytoplasm</location>
    </subcellularLocation>
</comment>
<dbReference type="EMBL" id="BLKX01000001">
    <property type="protein sequence ID" value="GFG82269.1"/>
    <property type="molecule type" value="Genomic_DNA"/>
</dbReference>
<comment type="caution">
    <text evidence="5">The sequence shown here is derived from an EMBL/GenBank/DDBJ whole genome shotgun (WGS) entry which is preliminary data.</text>
</comment>
<keyword evidence="6" id="KW-1185">Reference proteome</keyword>
<evidence type="ECO:0000256" key="4">
    <source>
        <dbReference type="ARBA" id="ARBA00023186"/>
    </source>
</evidence>
<keyword evidence="3" id="KW-0963">Cytoplasm</keyword>
<accession>A0ABQ1CDF7</accession>
<protein>
    <submittedName>
        <fullName evidence="5">ESX-2 secretion-associated protein EspG2</fullName>
    </submittedName>
</protein>
<name>A0ABQ1CDF7_9MYCO</name>